<dbReference type="Proteomes" id="UP000268093">
    <property type="component" value="Unassembled WGS sequence"/>
</dbReference>
<gene>
    <name evidence="7" type="ORF">BC936DRAFT_147983</name>
</gene>
<feature type="non-terminal residue" evidence="7">
    <location>
        <position position="207"/>
    </location>
</feature>
<keyword evidence="6" id="KW-0057">Aromatic amino acid biosynthesis</keyword>
<accession>A0A433D415</accession>
<feature type="binding site" evidence="5">
    <location>
        <position position="32"/>
    </location>
    <ligand>
        <name>phosphoenolpyruvate</name>
        <dbReference type="ChEBI" id="CHEBI:58702"/>
    </ligand>
</feature>
<keyword evidence="8" id="KW-1185">Reference proteome</keyword>
<comment type="catalytic activity">
    <reaction evidence="4 6">
        <text>D-erythrose 4-phosphate + phosphoenolpyruvate + H2O = 7-phospho-2-dehydro-3-deoxy-D-arabino-heptonate + phosphate</text>
        <dbReference type="Rhea" id="RHEA:14717"/>
        <dbReference type="ChEBI" id="CHEBI:15377"/>
        <dbReference type="ChEBI" id="CHEBI:16897"/>
        <dbReference type="ChEBI" id="CHEBI:43474"/>
        <dbReference type="ChEBI" id="CHEBI:58394"/>
        <dbReference type="ChEBI" id="CHEBI:58702"/>
        <dbReference type="EC" id="2.5.1.54"/>
    </reaction>
</comment>
<evidence type="ECO:0000256" key="3">
    <source>
        <dbReference type="ARBA" id="ARBA00022679"/>
    </source>
</evidence>
<comment type="similarity">
    <text evidence="2 6">Belongs to the class-II DAHP synthase family.</text>
</comment>
<dbReference type="GO" id="GO:0009423">
    <property type="term" value="P:chorismate biosynthetic process"/>
    <property type="evidence" value="ECO:0007669"/>
    <property type="project" value="UniProtKB-UniPathway"/>
</dbReference>
<dbReference type="Pfam" id="PF01474">
    <property type="entry name" value="DAHP_synth_2"/>
    <property type="match status" value="1"/>
</dbReference>
<dbReference type="EMBL" id="RBNI01007050">
    <property type="protein sequence ID" value="RUP45586.1"/>
    <property type="molecule type" value="Genomic_DNA"/>
</dbReference>
<keyword evidence="3 6" id="KW-0808">Transferase</keyword>
<comment type="caution">
    <text evidence="7">The sequence shown here is derived from an EMBL/GenBank/DDBJ whole genome shotgun (WGS) entry which is preliminary data.</text>
</comment>
<name>A0A433D415_9FUNG</name>
<dbReference type="SUPFAM" id="SSF51569">
    <property type="entry name" value="Aldolase"/>
    <property type="match status" value="1"/>
</dbReference>
<reference evidence="7 8" key="1">
    <citation type="journal article" date="2018" name="New Phytol.">
        <title>Phylogenomics of Endogonaceae and evolution of mycorrhizas within Mucoromycota.</title>
        <authorList>
            <person name="Chang Y."/>
            <person name="Desiro A."/>
            <person name="Na H."/>
            <person name="Sandor L."/>
            <person name="Lipzen A."/>
            <person name="Clum A."/>
            <person name="Barry K."/>
            <person name="Grigoriev I.V."/>
            <person name="Martin F.M."/>
            <person name="Stajich J.E."/>
            <person name="Smith M.E."/>
            <person name="Bonito G."/>
            <person name="Spatafora J.W."/>
        </authorList>
    </citation>
    <scope>NUCLEOTIDE SEQUENCE [LARGE SCALE GENOMIC DNA]</scope>
    <source>
        <strain evidence="7 8">GMNB39</strain>
    </source>
</reference>
<evidence type="ECO:0000256" key="5">
    <source>
        <dbReference type="PIRSR" id="PIRSR602480-1"/>
    </source>
</evidence>
<dbReference type="UniPathway" id="UPA00053">
    <property type="reaction ID" value="UER00084"/>
</dbReference>
<dbReference type="GO" id="GO:0003849">
    <property type="term" value="F:3-deoxy-7-phosphoheptulonate synthase activity"/>
    <property type="evidence" value="ECO:0007669"/>
    <property type="project" value="UniProtKB-EC"/>
</dbReference>
<keyword evidence="6" id="KW-0028">Amino-acid biosynthesis</keyword>
<dbReference type="Gene3D" id="3.20.20.70">
    <property type="entry name" value="Aldolase class I"/>
    <property type="match status" value="1"/>
</dbReference>
<evidence type="ECO:0000256" key="1">
    <source>
        <dbReference type="ARBA" id="ARBA00004688"/>
    </source>
</evidence>
<evidence type="ECO:0000256" key="4">
    <source>
        <dbReference type="ARBA" id="ARBA00047508"/>
    </source>
</evidence>
<evidence type="ECO:0000256" key="6">
    <source>
        <dbReference type="RuleBase" id="RU363071"/>
    </source>
</evidence>
<dbReference type="GO" id="GO:0008652">
    <property type="term" value="P:amino acid biosynthetic process"/>
    <property type="evidence" value="ECO:0007669"/>
    <property type="project" value="UniProtKB-KW"/>
</dbReference>
<dbReference type="EC" id="2.5.1.54" evidence="6"/>
<dbReference type="InterPro" id="IPR013785">
    <property type="entry name" value="Aldolase_TIM"/>
</dbReference>
<evidence type="ECO:0000313" key="8">
    <source>
        <dbReference type="Proteomes" id="UP000268093"/>
    </source>
</evidence>
<proteinExistence type="inferred from homology"/>
<organism evidence="7 8">
    <name type="scientific">Jimgerdemannia flammicorona</name>
    <dbReference type="NCBI Taxonomy" id="994334"/>
    <lineage>
        <taxon>Eukaryota</taxon>
        <taxon>Fungi</taxon>
        <taxon>Fungi incertae sedis</taxon>
        <taxon>Mucoromycota</taxon>
        <taxon>Mucoromycotina</taxon>
        <taxon>Endogonomycetes</taxon>
        <taxon>Endogonales</taxon>
        <taxon>Endogonaceae</taxon>
        <taxon>Jimgerdemannia</taxon>
    </lineage>
</organism>
<dbReference type="AlphaFoldDB" id="A0A433D415"/>
<protein>
    <recommendedName>
        <fullName evidence="6">Phospho-2-dehydro-3-deoxyheptonate aldolase</fullName>
        <ecNumber evidence="6">2.5.1.54</ecNumber>
    </recommendedName>
</protein>
<sequence length="207" mass="22966">MQANARGGHTEIKCVQAPDQEGDWKDGTLLKRYGPGNIEKYLPAHMEAVCESEHFVIWVCDPMYGSLRIFDREFASILLSVIDPDTAIIVLRSIVMQSITIHRPHLCCGPSPIYPAVRRPSILRSVVYLSCGPLSIYPAVRRPSILWSVVHLSCGPSSIYPVVRCPSILRSVHLSCGLSCPSILQSIELFCSHVSAHRSTSSTFDIY</sequence>
<evidence type="ECO:0000313" key="7">
    <source>
        <dbReference type="EMBL" id="RUP45586.1"/>
    </source>
</evidence>
<dbReference type="InterPro" id="IPR002480">
    <property type="entry name" value="DAHP_synth_2"/>
</dbReference>
<dbReference type="GO" id="GO:0009073">
    <property type="term" value="P:aromatic amino acid family biosynthetic process"/>
    <property type="evidence" value="ECO:0007669"/>
    <property type="project" value="UniProtKB-KW"/>
</dbReference>
<comment type="pathway">
    <text evidence="1 6">Metabolic intermediate biosynthesis; chorismate biosynthesis; chorismate from D-erythrose 4-phosphate and phosphoenolpyruvate: step 1/7.</text>
</comment>
<evidence type="ECO:0000256" key="2">
    <source>
        <dbReference type="ARBA" id="ARBA00008911"/>
    </source>
</evidence>